<keyword evidence="3" id="KW-1185">Reference proteome</keyword>
<dbReference type="PROSITE" id="PS51257">
    <property type="entry name" value="PROKAR_LIPOPROTEIN"/>
    <property type="match status" value="1"/>
</dbReference>
<organism evidence="2 3">
    <name type="scientific">Borrelia maritima</name>
    <dbReference type="NCBI Taxonomy" id="2761123"/>
    <lineage>
        <taxon>Bacteria</taxon>
        <taxon>Pseudomonadati</taxon>
        <taxon>Spirochaetota</taxon>
        <taxon>Spirochaetia</taxon>
        <taxon>Spirochaetales</taxon>
        <taxon>Borreliaceae</taxon>
        <taxon>Borrelia</taxon>
    </lineage>
</organism>
<evidence type="ECO:0000313" key="3">
    <source>
        <dbReference type="Proteomes" id="UP000326393"/>
    </source>
</evidence>
<keyword evidence="2" id="KW-0614">Plasmid</keyword>
<name>A0A5J6WB65_9SPIR</name>
<dbReference type="Proteomes" id="UP000326393">
    <property type="component" value="Plasmid lp54"/>
</dbReference>
<evidence type="ECO:0000313" key="2">
    <source>
        <dbReference type="EMBL" id="QFI14994.1"/>
    </source>
</evidence>
<evidence type="ECO:0008006" key="4">
    <source>
        <dbReference type="Google" id="ProtNLM"/>
    </source>
</evidence>
<dbReference type="KEGG" id="bmat:DB723_04510"/>
<feature type="region of interest" description="Disordered" evidence="1">
    <location>
        <begin position="37"/>
        <end position="72"/>
    </location>
</feature>
<dbReference type="EMBL" id="CP044536">
    <property type="protein sequence ID" value="QFI14994.1"/>
    <property type="molecule type" value="Genomic_DNA"/>
</dbReference>
<sequence length="72" mass="8284">MVKKIMFISFLLLIMSCSAIGRGILIDSVLGNVHKELQKEKKQNSRSKPTTKENEDEDLETEEEEIEDEDTE</sequence>
<proteinExistence type="predicted"/>
<dbReference type="RefSeq" id="WP_151553021.1">
    <property type="nucleotide sequence ID" value="NZ_CP044536.1"/>
</dbReference>
<dbReference type="AlphaFoldDB" id="A0A5J6WB65"/>
<gene>
    <name evidence="2" type="ORF">DB723_04510</name>
</gene>
<feature type="compositionally biased region" description="Acidic residues" evidence="1">
    <location>
        <begin position="54"/>
        <end position="72"/>
    </location>
</feature>
<protein>
    <recommendedName>
        <fullName evidence="4">Lipoprotein</fullName>
    </recommendedName>
</protein>
<geneLocation type="plasmid" evidence="2 3">
    <name>lp54</name>
</geneLocation>
<evidence type="ECO:0000256" key="1">
    <source>
        <dbReference type="SAM" id="MobiDB-lite"/>
    </source>
</evidence>
<reference evidence="2 3" key="1">
    <citation type="journal article" date="2020" name="Int. J. Syst. Evol. Microbiol.">
        <title>Borrelia maritima sp. nov., a novel species of the Borrelia burgdorferi sensu lato complex, occupying a basal position to North American species.</title>
        <authorList>
            <person name="Margos G."/>
            <person name="Fedorova N."/>
            <person name="Becker N.S."/>
            <person name="Kleinjan J.E."/>
            <person name="Marosevic D."/>
            <person name="Krebs S."/>
            <person name="Hui L."/>
            <person name="Fingerle V."/>
            <person name="Lane R.S."/>
        </authorList>
    </citation>
    <scope>NUCLEOTIDE SEQUENCE [LARGE SCALE GENOMIC DNA]</scope>
    <source>
        <strain evidence="2 3">CA690</strain>
    </source>
</reference>
<accession>A0A5J6WB65</accession>
<dbReference type="OrthoDB" id="352913at2"/>